<evidence type="ECO:0000313" key="3">
    <source>
        <dbReference type="Proteomes" id="UP000235036"/>
    </source>
</evidence>
<sequence>MNILESIQTFIERHTLSFLFFILGTLLTFLALTNSLDLPGLKGIVPYAAYRSVSLVLGIISVLLSILLYYLPPQGAKSIPDALRIPLLERRDKLLSRAQKQILGFIEEKTINNNHGIQQDIFEQKYNNRSKTETYYRLEQLWLLGFLEKEEIGKTLNDLPRYIYRLSSEYRKAIGRR</sequence>
<evidence type="ECO:0000256" key="1">
    <source>
        <dbReference type="SAM" id="Phobius"/>
    </source>
</evidence>
<keyword evidence="3" id="KW-1185">Reference proteome</keyword>
<evidence type="ECO:0000313" key="2">
    <source>
        <dbReference type="EMBL" id="PLZ84662.1"/>
    </source>
</evidence>
<accession>A0A2N6JWT4</accession>
<feature type="transmembrane region" description="Helical" evidence="1">
    <location>
        <begin position="48"/>
        <end position="71"/>
    </location>
</feature>
<dbReference type="AlphaFoldDB" id="A0A2N6JWT4"/>
<keyword evidence="1" id="KW-1133">Transmembrane helix</keyword>
<dbReference type="EMBL" id="NRQW01000574">
    <property type="protein sequence ID" value="PLZ84662.1"/>
    <property type="molecule type" value="Genomic_DNA"/>
</dbReference>
<comment type="caution">
    <text evidence="2">The sequence shown here is derived from an EMBL/GenBank/DDBJ whole genome shotgun (WGS) entry which is preliminary data.</text>
</comment>
<protein>
    <submittedName>
        <fullName evidence="2">Uncharacterized protein</fullName>
    </submittedName>
</protein>
<proteinExistence type="predicted"/>
<keyword evidence="1" id="KW-0472">Membrane</keyword>
<name>A0A2N6JWT4_FISMU</name>
<gene>
    <name evidence="2" type="ORF">CEN44_24280</name>
</gene>
<dbReference type="Proteomes" id="UP000235036">
    <property type="component" value="Unassembled WGS sequence"/>
</dbReference>
<keyword evidence="1" id="KW-0812">Transmembrane</keyword>
<reference evidence="2 3" key="1">
    <citation type="submission" date="2017-08" db="EMBL/GenBank/DDBJ databases">
        <title>Genomes of Fischerella (Mastigocladus) sp. strains.</title>
        <authorList>
            <person name="Miller S.R."/>
        </authorList>
    </citation>
    <scope>NUCLEOTIDE SEQUENCE [LARGE SCALE GENOMIC DNA]</scope>
    <source>
        <strain evidence="2 3">CCMEE 5323</strain>
    </source>
</reference>
<dbReference type="RefSeq" id="WP_016865663.1">
    <property type="nucleotide sequence ID" value="NZ_CAWNVR010000712.1"/>
</dbReference>
<feature type="transmembrane region" description="Helical" evidence="1">
    <location>
        <begin position="16"/>
        <end position="36"/>
    </location>
</feature>
<organism evidence="2 3">
    <name type="scientific">Fischerella muscicola CCMEE 5323</name>
    <dbReference type="NCBI Taxonomy" id="2019572"/>
    <lineage>
        <taxon>Bacteria</taxon>
        <taxon>Bacillati</taxon>
        <taxon>Cyanobacteriota</taxon>
        <taxon>Cyanophyceae</taxon>
        <taxon>Nostocales</taxon>
        <taxon>Hapalosiphonaceae</taxon>
        <taxon>Fischerella</taxon>
    </lineage>
</organism>